<evidence type="ECO:0000313" key="3">
    <source>
        <dbReference type="Proteomes" id="UP000006729"/>
    </source>
</evidence>
<gene>
    <name evidence="2" type="ORF">POPTR_003G082300</name>
</gene>
<keyword evidence="3" id="KW-1185">Reference proteome</keyword>
<evidence type="ECO:0000313" key="2">
    <source>
        <dbReference type="EMBL" id="PNT44353.1"/>
    </source>
</evidence>
<sequence length="188" mass="19641">MHSWVIGPQTNQRNLQFFCPCNLYINLGTPPLMHLHRNVSLLFSSLKPQFISHPILIRVMAFSRAMLMLTLMLALIATSIAQDSISLPPIMALTSVSTPPSSSAAPPSNTPTPPPAMTPPPVSSPPPMMSPPPSGTPPMSPGSPSSPPSPKAPEAPAPAVSQPGNGAFVHGNRMALSALLGGVAFLFV</sequence>
<dbReference type="AlphaFoldDB" id="U5GMC0"/>
<reference evidence="2 3" key="1">
    <citation type="journal article" date="2006" name="Science">
        <title>The genome of black cottonwood, Populus trichocarpa (Torr. &amp; Gray).</title>
        <authorList>
            <person name="Tuskan G.A."/>
            <person name="Difazio S."/>
            <person name="Jansson S."/>
            <person name="Bohlmann J."/>
            <person name="Grigoriev I."/>
            <person name="Hellsten U."/>
            <person name="Putnam N."/>
            <person name="Ralph S."/>
            <person name="Rombauts S."/>
            <person name="Salamov A."/>
            <person name="Schein J."/>
            <person name="Sterck L."/>
            <person name="Aerts A."/>
            <person name="Bhalerao R.R."/>
            <person name="Bhalerao R.P."/>
            <person name="Blaudez D."/>
            <person name="Boerjan W."/>
            <person name="Brun A."/>
            <person name="Brunner A."/>
            <person name="Busov V."/>
            <person name="Campbell M."/>
            <person name="Carlson J."/>
            <person name="Chalot M."/>
            <person name="Chapman J."/>
            <person name="Chen G.L."/>
            <person name="Cooper D."/>
            <person name="Coutinho P.M."/>
            <person name="Couturier J."/>
            <person name="Covert S."/>
            <person name="Cronk Q."/>
            <person name="Cunningham R."/>
            <person name="Davis J."/>
            <person name="Degroeve S."/>
            <person name="Dejardin A."/>
            <person name="Depamphilis C."/>
            <person name="Detter J."/>
            <person name="Dirks B."/>
            <person name="Dubchak I."/>
            <person name="Duplessis S."/>
            <person name="Ehlting J."/>
            <person name="Ellis B."/>
            <person name="Gendler K."/>
            <person name="Goodstein D."/>
            <person name="Gribskov M."/>
            <person name="Grimwood J."/>
            <person name="Groover A."/>
            <person name="Gunter L."/>
            <person name="Hamberger B."/>
            <person name="Heinze B."/>
            <person name="Helariutta Y."/>
            <person name="Henrissat B."/>
            <person name="Holligan D."/>
            <person name="Holt R."/>
            <person name="Huang W."/>
            <person name="Islam-Faridi N."/>
            <person name="Jones S."/>
            <person name="Jones-Rhoades M."/>
            <person name="Jorgensen R."/>
            <person name="Joshi C."/>
            <person name="Kangasjarvi J."/>
            <person name="Karlsson J."/>
            <person name="Kelleher C."/>
            <person name="Kirkpatrick R."/>
            <person name="Kirst M."/>
            <person name="Kohler A."/>
            <person name="Kalluri U."/>
            <person name="Larimer F."/>
            <person name="Leebens-Mack J."/>
            <person name="Leple J.C."/>
            <person name="Locascio P."/>
            <person name="Lou Y."/>
            <person name="Lucas S."/>
            <person name="Martin F."/>
            <person name="Montanini B."/>
            <person name="Napoli C."/>
            <person name="Nelson D.R."/>
            <person name="Nelson C."/>
            <person name="Nieminen K."/>
            <person name="Nilsson O."/>
            <person name="Pereda V."/>
            <person name="Peter G."/>
            <person name="Philippe R."/>
            <person name="Pilate G."/>
            <person name="Poliakov A."/>
            <person name="Razumovskaya J."/>
            <person name="Richardson P."/>
            <person name="Rinaldi C."/>
            <person name="Ritland K."/>
            <person name="Rouze P."/>
            <person name="Ryaboy D."/>
            <person name="Schmutz J."/>
            <person name="Schrader J."/>
            <person name="Segerman B."/>
            <person name="Shin H."/>
            <person name="Siddiqui A."/>
            <person name="Sterky F."/>
            <person name="Terry A."/>
            <person name="Tsai C.J."/>
            <person name="Uberbacher E."/>
            <person name="Unneberg P."/>
            <person name="Vahala J."/>
            <person name="Wall K."/>
            <person name="Wessler S."/>
            <person name="Yang G."/>
            <person name="Yin T."/>
            <person name="Douglas C."/>
            <person name="Marra M."/>
            <person name="Sandberg G."/>
            <person name="Van de Peer Y."/>
            <person name="Rokhsar D."/>
        </authorList>
    </citation>
    <scope>NUCLEOTIDE SEQUENCE [LARGE SCALE GENOMIC DNA]</scope>
    <source>
        <strain evidence="3">cv. Nisqually</strain>
    </source>
</reference>
<name>U5GMC0_POPTR</name>
<dbReference type="eggNOG" id="ENOG502SA23">
    <property type="taxonomic scope" value="Eukaryota"/>
</dbReference>
<dbReference type="PANTHER" id="PTHR39944:SF1">
    <property type="entry name" value="CALDESMON-RELATED PROTEIN-RELATED"/>
    <property type="match status" value="1"/>
</dbReference>
<feature type="compositionally biased region" description="Low complexity" evidence="1">
    <location>
        <begin position="96"/>
        <end position="107"/>
    </location>
</feature>
<feature type="compositionally biased region" description="Pro residues" evidence="1">
    <location>
        <begin position="108"/>
        <end position="156"/>
    </location>
</feature>
<organism evidence="2 3">
    <name type="scientific">Populus trichocarpa</name>
    <name type="common">Western balsam poplar</name>
    <name type="synonym">Populus balsamifera subsp. trichocarpa</name>
    <dbReference type="NCBI Taxonomy" id="3694"/>
    <lineage>
        <taxon>Eukaryota</taxon>
        <taxon>Viridiplantae</taxon>
        <taxon>Streptophyta</taxon>
        <taxon>Embryophyta</taxon>
        <taxon>Tracheophyta</taxon>
        <taxon>Spermatophyta</taxon>
        <taxon>Magnoliopsida</taxon>
        <taxon>eudicotyledons</taxon>
        <taxon>Gunneridae</taxon>
        <taxon>Pentapetalae</taxon>
        <taxon>rosids</taxon>
        <taxon>fabids</taxon>
        <taxon>Malpighiales</taxon>
        <taxon>Salicaceae</taxon>
        <taxon>Saliceae</taxon>
        <taxon>Populus</taxon>
    </lineage>
</organism>
<evidence type="ECO:0000256" key="1">
    <source>
        <dbReference type="SAM" id="MobiDB-lite"/>
    </source>
</evidence>
<dbReference type="HOGENOM" id="CLU_1443308_0_0_1"/>
<proteinExistence type="predicted"/>
<feature type="region of interest" description="Disordered" evidence="1">
    <location>
        <begin position="96"/>
        <end position="164"/>
    </location>
</feature>
<accession>U5GMC0</accession>
<dbReference type="EMBL" id="CM009292">
    <property type="protein sequence ID" value="PNT44353.1"/>
    <property type="molecule type" value="Genomic_DNA"/>
</dbReference>
<dbReference type="Proteomes" id="UP000006729">
    <property type="component" value="Chromosome 3"/>
</dbReference>
<dbReference type="InParanoid" id="U5GMC0"/>
<protein>
    <submittedName>
        <fullName evidence="2">Uncharacterized protein</fullName>
    </submittedName>
</protein>
<dbReference type="PANTHER" id="PTHR39944">
    <property type="match status" value="1"/>
</dbReference>
<dbReference type="STRING" id="3694.U5GMC0"/>